<proteinExistence type="predicted"/>
<dbReference type="AlphaFoldDB" id="A0A3B1JJ45"/>
<evidence type="ECO:0000313" key="3">
    <source>
        <dbReference type="Proteomes" id="UP000018467"/>
    </source>
</evidence>
<dbReference type="Ensembl" id="ENSAMXT00000054405.1">
    <property type="protein sequence ID" value="ENSAMXP00000041334.1"/>
    <property type="gene ID" value="ENSAMXG00000029711.1"/>
</dbReference>
<protein>
    <recommendedName>
        <fullName evidence="1">Ig-like domain-containing protein</fullName>
    </recommendedName>
</protein>
<dbReference type="InterPro" id="IPR036179">
    <property type="entry name" value="Ig-like_dom_sf"/>
</dbReference>
<dbReference type="PANTHER" id="PTHR21063">
    <property type="entry name" value="LFA-3"/>
    <property type="match status" value="1"/>
</dbReference>
<dbReference type="PANTHER" id="PTHR21063:SF4">
    <property type="entry name" value="CD48 ANTIGEN-RELATED"/>
    <property type="match status" value="1"/>
</dbReference>
<dbReference type="InParanoid" id="A0A3B1JJ45"/>
<dbReference type="InterPro" id="IPR007110">
    <property type="entry name" value="Ig-like_dom"/>
</dbReference>
<reference evidence="3" key="2">
    <citation type="journal article" date="2014" name="Nat. Commun.">
        <title>The cavefish genome reveals candidate genes for eye loss.</title>
        <authorList>
            <person name="McGaugh S.E."/>
            <person name="Gross J.B."/>
            <person name="Aken B."/>
            <person name="Blin M."/>
            <person name="Borowsky R."/>
            <person name="Chalopin D."/>
            <person name="Hinaux H."/>
            <person name="Jeffery W.R."/>
            <person name="Keene A."/>
            <person name="Ma L."/>
            <person name="Minx P."/>
            <person name="Murphy D."/>
            <person name="O'Quin K.E."/>
            <person name="Retaux S."/>
            <person name="Rohner N."/>
            <person name="Searle S.M."/>
            <person name="Stahl B.A."/>
            <person name="Tabin C."/>
            <person name="Volff J.N."/>
            <person name="Yoshizawa M."/>
            <person name="Warren W.C."/>
        </authorList>
    </citation>
    <scope>NUCLEOTIDE SEQUENCE [LARGE SCALE GENOMIC DNA]</scope>
    <source>
        <strain evidence="3">female</strain>
    </source>
</reference>
<evidence type="ECO:0000313" key="2">
    <source>
        <dbReference type="Ensembl" id="ENSAMXP00000041334.1"/>
    </source>
</evidence>
<reference evidence="2" key="4">
    <citation type="submission" date="2025-09" db="UniProtKB">
        <authorList>
            <consortium name="Ensembl"/>
        </authorList>
    </citation>
    <scope>IDENTIFICATION</scope>
</reference>
<dbReference type="PROSITE" id="PS50835">
    <property type="entry name" value="IG_LIKE"/>
    <property type="match status" value="1"/>
</dbReference>
<dbReference type="Pfam" id="PF07686">
    <property type="entry name" value="V-set"/>
    <property type="match status" value="1"/>
</dbReference>
<dbReference type="SUPFAM" id="SSF48726">
    <property type="entry name" value="Immunoglobulin"/>
    <property type="match status" value="1"/>
</dbReference>
<reference evidence="2" key="3">
    <citation type="submission" date="2025-08" db="UniProtKB">
        <authorList>
            <consortium name="Ensembl"/>
        </authorList>
    </citation>
    <scope>IDENTIFICATION</scope>
</reference>
<organism evidence="2 3">
    <name type="scientific">Astyanax mexicanus</name>
    <name type="common">Blind cave fish</name>
    <name type="synonym">Astyanax fasciatus mexicanus</name>
    <dbReference type="NCBI Taxonomy" id="7994"/>
    <lineage>
        <taxon>Eukaryota</taxon>
        <taxon>Metazoa</taxon>
        <taxon>Chordata</taxon>
        <taxon>Craniata</taxon>
        <taxon>Vertebrata</taxon>
        <taxon>Euteleostomi</taxon>
        <taxon>Actinopterygii</taxon>
        <taxon>Neopterygii</taxon>
        <taxon>Teleostei</taxon>
        <taxon>Ostariophysi</taxon>
        <taxon>Characiformes</taxon>
        <taxon>Characoidei</taxon>
        <taxon>Acestrorhamphidae</taxon>
        <taxon>Acestrorhamphinae</taxon>
        <taxon>Astyanax</taxon>
    </lineage>
</organism>
<sequence length="162" mass="18401">PSSDLIWKCVLFTAGEEVVKLQELEGNTVTLHTGLTGVQSDAHILWFYTSEKLDIKIVNSLIIRGEDITDYYTDRFRDRLQLNRSSGSLTIRNISREDSGVYTLHIITGTDSDWRFSVNVILRFSTLSHLIHCPCLLCPAAFPSCFLLLLTNKPCNHTPFLR</sequence>
<dbReference type="Proteomes" id="UP000018467">
    <property type="component" value="Unassembled WGS sequence"/>
</dbReference>
<feature type="domain" description="Ig-like" evidence="1">
    <location>
        <begin position="1"/>
        <end position="103"/>
    </location>
</feature>
<keyword evidence="3" id="KW-1185">Reference proteome</keyword>
<dbReference type="Gene3D" id="2.60.40.10">
    <property type="entry name" value="Immunoglobulins"/>
    <property type="match status" value="1"/>
</dbReference>
<dbReference type="STRING" id="7994.ENSAMXP00000041334"/>
<dbReference type="InterPro" id="IPR013783">
    <property type="entry name" value="Ig-like_fold"/>
</dbReference>
<accession>A0A3B1JJ45</accession>
<dbReference type="GeneTree" id="ENSGT01120000277090"/>
<name>A0A3B1JJ45_ASTMX</name>
<reference evidence="3" key="1">
    <citation type="submission" date="2013-03" db="EMBL/GenBank/DDBJ databases">
        <authorList>
            <person name="Jeffery W."/>
            <person name="Warren W."/>
            <person name="Wilson R.K."/>
        </authorList>
    </citation>
    <scope>NUCLEOTIDE SEQUENCE</scope>
    <source>
        <strain evidence="3">female</strain>
    </source>
</reference>
<dbReference type="InterPro" id="IPR013106">
    <property type="entry name" value="Ig_V-set"/>
</dbReference>
<evidence type="ECO:0000259" key="1">
    <source>
        <dbReference type="PROSITE" id="PS50835"/>
    </source>
</evidence>
<dbReference type="Bgee" id="ENSAMXG00000029711">
    <property type="expression patterns" value="Expressed in zone of skin and 4 other cell types or tissues"/>
</dbReference>